<dbReference type="Pfam" id="PF00882">
    <property type="entry name" value="Zn_dep_PLPC"/>
    <property type="match status" value="1"/>
</dbReference>
<dbReference type="Proteomes" id="UP000515679">
    <property type="component" value="Chromosome"/>
</dbReference>
<reference evidence="2 3" key="1">
    <citation type="submission" date="2019-07" db="EMBL/GenBank/DDBJ databases">
        <authorList>
            <person name="Kim J.K."/>
            <person name="Cheong H.-M."/>
            <person name="Choi Y."/>
            <person name="Hwang K.J."/>
            <person name="Lee S."/>
            <person name="Choi C."/>
        </authorList>
    </citation>
    <scope>NUCLEOTIDE SEQUENCE [LARGE SCALE GENOMIC DNA]</scope>
    <source>
        <strain evidence="2 3">KS 22</strain>
    </source>
</reference>
<name>A0A7G5BV51_9BACL</name>
<dbReference type="RefSeq" id="WP_182302192.1">
    <property type="nucleotide sequence ID" value="NZ_CP041969.1"/>
</dbReference>
<evidence type="ECO:0000313" key="2">
    <source>
        <dbReference type="EMBL" id="QMV40835.1"/>
    </source>
</evidence>
<dbReference type="EMBL" id="CP041969">
    <property type="protein sequence ID" value="QMV40835.1"/>
    <property type="molecule type" value="Genomic_DNA"/>
</dbReference>
<dbReference type="KEGG" id="cchl:FPL14_06150"/>
<dbReference type="InterPro" id="IPR029002">
    <property type="entry name" value="PLPC/GPLD1"/>
</dbReference>
<proteinExistence type="predicted"/>
<organism evidence="2 3">
    <name type="scientific">Cohnella cholangitidis</name>
    <dbReference type="NCBI Taxonomy" id="2598458"/>
    <lineage>
        <taxon>Bacteria</taxon>
        <taxon>Bacillati</taxon>
        <taxon>Bacillota</taxon>
        <taxon>Bacilli</taxon>
        <taxon>Bacillales</taxon>
        <taxon>Paenibacillaceae</taxon>
        <taxon>Cohnella</taxon>
    </lineage>
</organism>
<evidence type="ECO:0000313" key="3">
    <source>
        <dbReference type="Proteomes" id="UP000515679"/>
    </source>
</evidence>
<dbReference type="AlphaFoldDB" id="A0A7G5BV51"/>
<evidence type="ECO:0000259" key="1">
    <source>
        <dbReference type="Pfam" id="PF00882"/>
    </source>
</evidence>
<accession>A0A7G5BV51</accession>
<sequence>MPNIWAHILFGKEVLSAIRVDQYMEGQQWKTAFQLGCQGPDFLFYDHFLPWQSSTPLNKLGTLIHNVRCGPFLLSLFNAVRSRPMEDPAVAYTIGFLLHHVLDRHLHPFVFSRSGFKKWHHQTFETAMDSVILMKRAGVHTGVTPVFPEVDTENRLPGGFSSAFLCVVAEHFPAVASRITAELLDRAVAQMLRAQRLFFDPTGWKGRFAFGQLAPFSPPRRIPEWDVLNESRQPWIDPTDRTIIHRESAMELWEAALEDGTATTAAGIAWLTAKTDEEAAHLKLRFSELLRNISYETGLPCDEGWITFADSVVPA</sequence>
<gene>
    <name evidence="2" type="ORF">FPL14_06150</name>
</gene>
<protein>
    <submittedName>
        <fullName evidence="2">Zinc dependent phospholipase C family protein</fullName>
    </submittedName>
</protein>
<keyword evidence="3" id="KW-1185">Reference proteome</keyword>
<feature type="domain" description="Phospholipase C/D" evidence="1">
    <location>
        <begin position="7"/>
        <end position="136"/>
    </location>
</feature>